<evidence type="ECO:0000256" key="1">
    <source>
        <dbReference type="SAM" id="MobiDB-lite"/>
    </source>
</evidence>
<dbReference type="STRING" id="1457250.GCA_000755225_00596"/>
<dbReference type="Pfam" id="PF00932">
    <property type="entry name" value="LTD"/>
    <property type="match status" value="1"/>
</dbReference>
<feature type="compositionally biased region" description="Basic and acidic residues" evidence="1">
    <location>
        <begin position="10"/>
        <end position="21"/>
    </location>
</feature>
<organism evidence="3 4">
    <name type="scientific">Halapricum salinum</name>
    <dbReference type="NCBI Taxonomy" id="1457250"/>
    <lineage>
        <taxon>Archaea</taxon>
        <taxon>Methanobacteriati</taxon>
        <taxon>Methanobacteriota</taxon>
        <taxon>Stenosarchaea group</taxon>
        <taxon>Halobacteria</taxon>
        <taxon>Halobacteriales</taxon>
        <taxon>Haloarculaceae</taxon>
        <taxon>Halapricum</taxon>
    </lineage>
</organism>
<feature type="domain" description="LTD" evidence="2">
    <location>
        <begin position="498"/>
        <end position="697"/>
    </location>
</feature>
<feature type="region of interest" description="Disordered" evidence="1">
    <location>
        <begin position="1"/>
        <end position="22"/>
    </location>
</feature>
<gene>
    <name evidence="3" type="ORF">DV733_11465</name>
</gene>
<evidence type="ECO:0000313" key="4">
    <source>
        <dbReference type="Proteomes" id="UP000296706"/>
    </source>
</evidence>
<dbReference type="RefSeq" id="WP_049994572.1">
    <property type="nucleotide sequence ID" value="NZ_CP031310.1"/>
</dbReference>
<dbReference type="EMBL" id="CP031310">
    <property type="protein sequence ID" value="QCC51815.1"/>
    <property type="molecule type" value="Genomic_DNA"/>
</dbReference>
<protein>
    <submittedName>
        <fullName evidence="3">Lamin tail domain-containing protein</fullName>
    </submittedName>
</protein>
<proteinExistence type="predicted"/>
<dbReference type="OrthoDB" id="241926at2157"/>
<evidence type="ECO:0000313" key="3">
    <source>
        <dbReference type="EMBL" id="QCC51815.1"/>
    </source>
</evidence>
<name>A0A4D6HE04_9EURY</name>
<dbReference type="InterPro" id="IPR036415">
    <property type="entry name" value="Lamin_tail_dom_sf"/>
</dbReference>
<evidence type="ECO:0000259" key="2">
    <source>
        <dbReference type="PROSITE" id="PS51841"/>
    </source>
</evidence>
<dbReference type="Proteomes" id="UP000296706">
    <property type="component" value="Chromosome"/>
</dbReference>
<dbReference type="PROSITE" id="PS51841">
    <property type="entry name" value="LTD"/>
    <property type="match status" value="1"/>
</dbReference>
<dbReference type="InterPro" id="IPR001322">
    <property type="entry name" value="Lamin_tail_dom"/>
</dbReference>
<sequence>MADRTVWSRLEPRPRRDEMPDALRAPIRDPLWMLSRQWQVSEFQGEDAGSPVRVDVDIAEDRLTRVDLEGGGRGGEDGPAGPFDYDGGPLEAIVEREPVMTDDDVLTEPADQPGEGPTLRRRAEAGQQFRRTLAEAGYGEFAPADFDDDLVLDVPDQPLESSDRRYVELVGGRTLDGAKVARAIRSAVGNIDAVVAGEASSWSGVSAGALPVPTGESRTGAFDECVEEFYAWYVDLYDEPTVETGSAWDPTRLEYRFSVTTGAGNTETVFEAPEYKGGHLDWYAFSTPEDAESLGTPDEGGTPAEGALTEDGQLDVPDLTGLDTSQEVGIGDLANMPLNLSTINRSKTLLPTQISFPGMPANRWWELEDGTVDISQATDEGSSLARMLLVEFAAQYGNDWFRIDLDTPVGTLTRLTDLTITDSFGLTETAEPARDDDWNLYMHDLPDHDEPGLFVPPTLADSRTSEPVEKVVFARDETANLAFALERIVESPTGQALDRTEFQVPRLEIDRVSAAEEPDEEYVELANSGEDELVIDGHELHTESDGSLSEVHSFGQRTLDAGETIRVYTGVAPDADDVSAGKGASAWTDAEAVVVQDGDGSTVAKRLLARPSDALADYRLSTDVPDYWFPFTPEQGWNFKLERALLLDASTLGLDIDEIPRPLGEILRPEDELLPPGEDTYLIHDEEITRSGREVTRHYQHARWTDGASHLWSSRQSRVGDTQLSSGLRFDVLDERE</sequence>
<dbReference type="Gene3D" id="2.60.40.1260">
    <property type="entry name" value="Lamin Tail domain"/>
    <property type="match status" value="1"/>
</dbReference>
<feature type="region of interest" description="Disordered" evidence="1">
    <location>
        <begin position="289"/>
        <end position="308"/>
    </location>
</feature>
<reference evidence="3 4" key="1">
    <citation type="journal article" date="2019" name="Nat. Commun.">
        <title>A new type of DNA phosphorothioation-based antiviral system in archaea.</title>
        <authorList>
            <person name="Xiong L."/>
            <person name="Liu S."/>
            <person name="Chen S."/>
            <person name="Xiao Y."/>
            <person name="Zhu B."/>
            <person name="Gao Y."/>
            <person name="Zhang Y."/>
            <person name="Chen B."/>
            <person name="Luo J."/>
            <person name="Deng Z."/>
            <person name="Chen X."/>
            <person name="Wang L."/>
            <person name="Chen S."/>
        </authorList>
    </citation>
    <scope>NUCLEOTIDE SEQUENCE [LARGE SCALE GENOMIC DNA]</scope>
    <source>
        <strain evidence="3 4">CBA1105</strain>
    </source>
</reference>
<accession>A0A4D6HE04</accession>
<dbReference type="AlphaFoldDB" id="A0A4D6HE04"/>
<dbReference type="SUPFAM" id="SSF74853">
    <property type="entry name" value="Lamin A/C globular tail domain"/>
    <property type="match status" value="1"/>
</dbReference>
<dbReference type="GeneID" id="39848491"/>
<keyword evidence="4" id="KW-1185">Reference proteome</keyword>
<dbReference type="KEGG" id="hsn:DV733_11465"/>